<protein>
    <recommendedName>
        <fullName evidence="3">Protein kinase domain-containing protein</fullName>
    </recommendedName>
</protein>
<dbReference type="GO" id="GO:0005524">
    <property type="term" value="F:ATP binding"/>
    <property type="evidence" value="ECO:0007669"/>
    <property type="project" value="UniProtKB-KW"/>
</dbReference>
<sequence length="139" mass="15692">MTQQLTKNSDVYGFGVLMIELITAKQPIEKGKYIVREVRQKIDKTKDLYDLHEIIDPNILGTTLKGLEKFVDLAMRCVKQEGATRPTMGEVVKEIENIIRIAGWNPNAASVSTSVSYEGTSNPPYIEENLIMYSRTLAR</sequence>
<keyword evidence="1" id="KW-0547">Nucleotide-binding</keyword>
<accession>A0A7J7H1E1</accession>
<dbReference type="GO" id="GO:0005886">
    <property type="term" value="C:plasma membrane"/>
    <property type="evidence" value="ECO:0007669"/>
    <property type="project" value="TreeGrafter"/>
</dbReference>
<reference evidence="4 5" key="2">
    <citation type="submission" date="2020-07" db="EMBL/GenBank/DDBJ databases">
        <title>Genome assembly of wild tea tree DASZ reveals pedigree and selection history of tea varieties.</title>
        <authorList>
            <person name="Zhang W."/>
        </authorList>
    </citation>
    <scope>NUCLEOTIDE SEQUENCE [LARGE SCALE GENOMIC DNA]</scope>
    <source>
        <strain evidence="5">cv. G240</strain>
        <tissue evidence="4">Leaf</tissue>
    </source>
</reference>
<dbReference type="Gene3D" id="1.10.510.10">
    <property type="entry name" value="Transferase(Phosphotransferase) domain 1"/>
    <property type="match status" value="1"/>
</dbReference>
<comment type="caution">
    <text evidence="4">The sequence shown here is derived from an EMBL/GenBank/DDBJ whole genome shotgun (WGS) entry which is preliminary data.</text>
</comment>
<evidence type="ECO:0000313" key="4">
    <source>
        <dbReference type="EMBL" id="KAF5946790.1"/>
    </source>
</evidence>
<keyword evidence="2" id="KW-0067">ATP-binding</keyword>
<keyword evidence="5" id="KW-1185">Reference proteome</keyword>
<organism evidence="4 5">
    <name type="scientific">Camellia sinensis</name>
    <name type="common">Tea plant</name>
    <name type="synonym">Thea sinensis</name>
    <dbReference type="NCBI Taxonomy" id="4442"/>
    <lineage>
        <taxon>Eukaryota</taxon>
        <taxon>Viridiplantae</taxon>
        <taxon>Streptophyta</taxon>
        <taxon>Embryophyta</taxon>
        <taxon>Tracheophyta</taxon>
        <taxon>Spermatophyta</taxon>
        <taxon>Magnoliopsida</taxon>
        <taxon>eudicotyledons</taxon>
        <taxon>Gunneridae</taxon>
        <taxon>Pentapetalae</taxon>
        <taxon>asterids</taxon>
        <taxon>Ericales</taxon>
        <taxon>Theaceae</taxon>
        <taxon>Camellia</taxon>
    </lineage>
</organism>
<reference evidence="5" key="1">
    <citation type="journal article" date="2020" name="Nat. Commun.">
        <title>Genome assembly of wild tea tree DASZ reveals pedigree and selection history of tea varieties.</title>
        <authorList>
            <person name="Zhang W."/>
            <person name="Zhang Y."/>
            <person name="Qiu H."/>
            <person name="Guo Y."/>
            <person name="Wan H."/>
            <person name="Zhang X."/>
            <person name="Scossa F."/>
            <person name="Alseekh S."/>
            <person name="Zhang Q."/>
            <person name="Wang P."/>
            <person name="Xu L."/>
            <person name="Schmidt M.H."/>
            <person name="Jia X."/>
            <person name="Li D."/>
            <person name="Zhu A."/>
            <person name="Guo F."/>
            <person name="Chen W."/>
            <person name="Ni D."/>
            <person name="Usadel B."/>
            <person name="Fernie A.R."/>
            <person name="Wen W."/>
        </authorList>
    </citation>
    <scope>NUCLEOTIDE SEQUENCE [LARGE SCALE GENOMIC DNA]</scope>
    <source>
        <strain evidence="5">cv. G240</strain>
    </source>
</reference>
<evidence type="ECO:0000256" key="1">
    <source>
        <dbReference type="ARBA" id="ARBA00022741"/>
    </source>
</evidence>
<dbReference type="EMBL" id="JACBKZ010000007">
    <property type="protein sequence ID" value="KAF5946790.1"/>
    <property type="molecule type" value="Genomic_DNA"/>
</dbReference>
<dbReference type="InterPro" id="IPR001245">
    <property type="entry name" value="Ser-Thr/Tyr_kinase_cat_dom"/>
</dbReference>
<proteinExistence type="predicted"/>
<dbReference type="Pfam" id="PF07714">
    <property type="entry name" value="PK_Tyr_Ser-Thr"/>
    <property type="match status" value="1"/>
</dbReference>
<evidence type="ECO:0000256" key="2">
    <source>
        <dbReference type="ARBA" id="ARBA00022840"/>
    </source>
</evidence>
<dbReference type="InterPro" id="IPR011009">
    <property type="entry name" value="Kinase-like_dom_sf"/>
</dbReference>
<evidence type="ECO:0000259" key="3">
    <source>
        <dbReference type="PROSITE" id="PS50011"/>
    </source>
</evidence>
<gene>
    <name evidence="4" type="ORF">HYC85_017018</name>
</gene>
<evidence type="ECO:0000313" key="5">
    <source>
        <dbReference type="Proteomes" id="UP000593564"/>
    </source>
</evidence>
<dbReference type="PANTHER" id="PTHR27001:SF931">
    <property type="entry name" value="OS11G0664100 PROTEIN"/>
    <property type="match status" value="1"/>
</dbReference>
<dbReference type="AlphaFoldDB" id="A0A7J7H1E1"/>
<dbReference type="InterPro" id="IPR000719">
    <property type="entry name" value="Prot_kinase_dom"/>
</dbReference>
<dbReference type="PANTHER" id="PTHR27001">
    <property type="entry name" value="OS01G0253100 PROTEIN"/>
    <property type="match status" value="1"/>
</dbReference>
<dbReference type="PROSITE" id="PS50011">
    <property type="entry name" value="PROTEIN_KINASE_DOM"/>
    <property type="match status" value="1"/>
</dbReference>
<name>A0A7J7H1E1_CAMSI</name>
<feature type="domain" description="Protein kinase" evidence="3">
    <location>
        <begin position="1"/>
        <end position="99"/>
    </location>
</feature>
<dbReference type="Proteomes" id="UP000593564">
    <property type="component" value="Unassembled WGS sequence"/>
</dbReference>
<dbReference type="GO" id="GO:0004672">
    <property type="term" value="F:protein kinase activity"/>
    <property type="evidence" value="ECO:0007669"/>
    <property type="project" value="InterPro"/>
</dbReference>
<dbReference type="SUPFAM" id="SSF56112">
    <property type="entry name" value="Protein kinase-like (PK-like)"/>
    <property type="match status" value="1"/>
</dbReference>